<evidence type="ECO:0000313" key="7">
    <source>
        <dbReference type="EnsemblMetazoa" id="Aqu2.1.23530_001"/>
    </source>
</evidence>
<keyword evidence="4 5" id="KW-0443">Lipid metabolism</keyword>
<dbReference type="EnsemblMetazoa" id="XM_020000291.1">
    <property type="protein sequence ID" value="XP_019855850.1"/>
    <property type="gene ID" value="LOC105313854"/>
</dbReference>
<feature type="active site" description="Nucleophile" evidence="5">
    <location>
        <position position="87"/>
    </location>
</feature>
<dbReference type="GO" id="GO:0047499">
    <property type="term" value="F:calcium-independent phospholipase A2 activity"/>
    <property type="evidence" value="ECO:0007669"/>
    <property type="project" value="InterPro"/>
</dbReference>
<evidence type="ECO:0000256" key="1">
    <source>
        <dbReference type="ARBA" id="ARBA00022737"/>
    </source>
</evidence>
<dbReference type="EnsemblMetazoa" id="Aqu2.1.23530_001">
    <property type="protein sequence ID" value="Aqu2.1.23530_001"/>
    <property type="gene ID" value="Aqu2.1.23530"/>
</dbReference>
<feature type="short sequence motif" description="GXGXXG" evidence="5">
    <location>
        <begin position="47"/>
        <end position="52"/>
    </location>
</feature>
<protein>
    <recommendedName>
        <fullName evidence="6">PNPLA domain-containing protein</fullName>
    </recommendedName>
</protein>
<dbReference type="PROSITE" id="PS51635">
    <property type="entry name" value="PNPLA"/>
    <property type="match status" value="1"/>
</dbReference>
<keyword evidence="5" id="KW-0442">Lipid degradation</keyword>
<dbReference type="Pfam" id="PF01734">
    <property type="entry name" value="Patatin"/>
    <property type="match status" value="1"/>
</dbReference>
<dbReference type="KEGG" id="aqu:105313854"/>
<name>A0A1X7U6Y9_AMPQE</name>
<dbReference type="GO" id="GO:0016042">
    <property type="term" value="P:lipid catabolic process"/>
    <property type="evidence" value="ECO:0007669"/>
    <property type="project" value="UniProtKB-UniRule"/>
</dbReference>
<evidence type="ECO:0000259" key="6">
    <source>
        <dbReference type="PROSITE" id="PS51635"/>
    </source>
</evidence>
<keyword evidence="2 5" id="KW-0378">Hydrolase</keyword>
<sequence>MHANREIYSLIEKVDSLQTKTRKYFTLNSSLPAERTRAGTYLMSLDGGGIRGFNTTTYLIALEDRMKELSPKCPPIQYYFDYIAGTSSGAIAALILLYTNYSLRIGRCLVYQILMKVFTLKSIKERKNSMETNLQSIFKKNVMSSLRGPPHAIVTTTKDPGKLCLMTSYDESEAGSNQQIWKAARMSSAAPFIFPSVDDIYLDGGLVANNPTNAALEEISQIEQNCEFGCILSIGTGSFENPKLKDNWDYFYWTFPFDQLRNPLELTKTIKTFIKNSYTKVRESSEESAKSLCETKGWEYHRWSPPLHKNLGSACTELNIIIDMMYHTEMYILQHPETIDGIAKCILAKKPAN</sequence>
<dbReference type="Gene3D" id="3.40.1090.10">
    <property type="entry name" value="Cytosolic phospholipase A2 catalytic domain"/>
    <property type="match status" value="1"/>
</dbReference>
<evidence type="ECO:0000313" key="8">
    <source>
        <dbReference type="Proteomes" id="UP000007879"/>
    </source>
</evidence>
<dbReference type="GO" id="GO:0052816">
    <property type="term" value="F:long-chain fatty acyl-CoA hydrolase activity"/>
    <property type="evidence" value="ECO:0007669"/>
    <property type="project" value="TreeGrafter"/>
</dbReference>
<feature type="active site" description="Proton acceptor" evidence="5">
    <location>
        <position position="203"/>
    </location>
</feature>
<evidence type="ECO:0000256" key="4">
    <source>
        <dbReference type="ARBA" id="ARBA00023098"/>
    </source>
</evidence>
<dbReference type="Proteomes" id="UP000007879">
    <property type="component" value="Unassembled WGS sequence"/>
</dbReference>
<dbReference type="InterPro" id="IPR047148">
    <property type="entry name" value="PLPL9"/>
</dbReference>
<reference evidence="8" key="1">
    <citation type="journal article" date="2010" name="Nature">
        <title>The Amphimedon queenslandica genome and the evolution of animal complexity.</title>
        <authorList>
            <person name="Srivastava M."/>
            <person name="Simakov O."/>
            <person name="Chapman J."/>
            <person name="Fahey B."/>
            <person name="Gauthier M.E."/>
            <person name="Mitros T."/>
            <person name="Richards G.S."/>
            <person name="Conaco C."/>
            <person name="Dacre M."/>
            <person name="Hellsten U."/>
            <person name="Larroux C."/>
            <person name="Putnam N.H."/>
            <person name="Stanke M."/>
            <person name="Adamska M."/>
            <person name="Darling A."/>
            <person name="Degnan S.M."/>
            <person name="Oakley T.H."/>
            <person name="Plachetzki D.C."/>
            <person name="Zhai Y."/>
            <person name="Adamski M."/>
            <person name="Calcino A."/>
            <person name="Cummins S.F."/>
            <person name="Goodstein D.M."/>
            <person name="Harris C."/>
            <person name="Jackson D.J."/>
            <person name="Leys S.P."/>
            <person name="Shu S."/>
            <person name="Woodcroft B.J."/>
            <person name="Vervoort M."/>
            <person name="Kosik K.S."/>
            <person name="Manning G."/>
            <person name="Degnan B.M."/>
            <person name="Rokhsar D.S."/>
        </authorList>
    </citation>
    <scope>NUCLEOTIDE SEQUENCE [LARGE SCALE GENOMIC DNA]</scope>
</reference>
<dbReference type="AlphaFoldDB" id="A0A1X7U6Y9"/>
<feature type="short sequence motif" description="GXSXG" evidence="5">
    <location>
        <begin position="85"/>
        <end position="89"/>
    </location>
</feature>
<keyword evidence="3" id="KW-0040">ANK repeat</keyword>
<keyword evidence="1" id="KW-0677">Repeat</keyword>
<evidence type="ECO:0000256" key="5">
    <source>
        <dbReference type="PROSITE-ProRule" id="PRU01161"/>
    </source>
</evidence>
<dbReference type="PANTHER" id="PTHR24139:SF34">
    <property type="entry name" value="85_88 KDA CALCIUM-INDEPENDENT PHOSPHOLIPASE A2"/>
    <property type="match status" value="1"/>
</dbReference>
<dbReference type="GO" id="GO:2000304">
    <property type="term" value="P:positive regulation of ceramide biosynthetic process"/>
    <property type="evidence" value="ECO:0007669"/>
    <property type="project" value="TreeGrafter"/>
</dbReference>
<dbReference type="InterPro" id="IPR002641">
    <property type="entry name" value="PNPLA_dom"/>
</dbReference>
<dbReference type="GO" id="GO:0005739">
    <property type="term" value="C:mitochondrion"/>
    <property type="evidence" value="ECO:0007669"/>
    <property type="project" value="TreeGrafter"/>
</dbReference>
<keyword evidence="8" id="KW-1185">Reference proteome</keyword>
<reference evidence="7" key="2">
    <citation type="submission" date="2017-05" db="UniProtKB">
        <authorList>
            <consortium name="EnsemblMetazoa"/>
        </authorList>
    </citation>
    <scope>IDENTIFICATION</scope>
</reference>
<evidence type="ECO:0000256" key="3">
    <source>
        <dbReference type="ARBA" id="ARBA00023043"/>
    </source>
</evidence>
<dbReference type="InterPro" id="IPR016035">
    <property type="entry name" value="Acyl_Trfase/lysoPLipase"/>
</dbReference>
<dbReference type="PANTHER" id="PTHR24139">
    <property type="entry name" value="CALCIUM-INDEPENDENT PHOSPHOLIPASE A2"/>
    <property type="match status" value="1"/>
</dbReference>
<dbReference type="eggNOG" id="KOG0513">
    <property type="taxonomic scope" value="Eukaryota"/>
</dbReference>
<accession>A0A1X7U6Y9</accession>
<proteinExistence type="predicted"/>
<dbReference type="OrthoDB" id="10021675at2759"/>
<evidence type="ECO:0000256" key="2">
    <source>
        <dbReference type="ARBA" id="ARBA00022801"/>
    </source>
</evidence>
<organism evidence="7">
    <name type="scientific">Amphimedon queenslandica</name>
    <name type="common">Sponge</name>
    <dbReference type="NCBI Taxonomy" id="400682"/>
    <lineage>
        <taxon>Eukaryota</taxon>
        <taxon>Metazoa</taxon>
        <taxon>Porifera</taxon>
        <taxon>Demospongiae</taxon>
        <taxon>Heteroscleromorpha</taxon>
        <taxon>Haplosclerida</taxon>
        <taxon>Niphatidae</taxon>
        <taxon>Amphimedon</taxon>
    </lineage>
</organism>
<dbReference type="InParanoid" id="A0A1X7U6Y9"/>
<dbReference type="SUPFAM" id="SSF52151">
    <property type="entry name" value="FabD/lysophospholipase-like"/>
    <property type="match status" value="1"/>
</dbReference>
<feature type="domain" description="PNPLA" evidence="6">
    <location>
        <begin position="43"/>
        <end position="216"/>
    </location>
</feature>
<feature type="short sequence motif" description="DGA/G" evidence="5">
    <location>
        <begin position="203"/>
        <end position="205"/>
    </location>
</feature>
<gene>
    <name evidence="7" type="primary">105313854</name>
</gene>